<protein>
    <submittedName>
        <fullName evidence="1">Uncharacterized protein</fullName>
    </submittedName>
</protein>
<evidence type="ECO:0000313" key="1">
    <source>
        <dbReference type="EMBL" id="KAI8568549.1"/>
    </source>
</evidence>
<accession>A0ACC0PTS9</accession>
<organism evidence="1 2">
    <name type="scientific">Rhododendron molle</name>
    <name type="common">Chinese azalea</name>
    <name type="synonym">Azalea mollis</name>
    <dbReference type="NCBI Taxonomy" id="49168"/>
    <lineage>
        <taxon>Eukaryota</taxon>
        <taxon>Viridiplantae</taxon>
        <taxon>Streptophyta</taxon>
        <taxon>Embryophyta</taxon>
        <taxon>Tracheophyta</taxon>
        <taxon>Spermatophyta</taxon>
        <taxon>Magnoliopsida</taxon>
        <taxon>eudicotyledons</taxon>
        <taxon>Gunneridae</taxon>
        <taxon>Pentapetalae</taxon>
        <taxon>asterids</taxon>
        <taxon>Ericales</taxon>
        <taxon>Ericaceae</taxon>
        <taxon>Ericoideae</taxon>
        <taxon>Rhodoreae</taxon>
        <taxon>Rhododendron</taxon>
    </lineage>
</organism>
<dbReference type="EMBL" id="CM046389">
    <property type="protein sequence ID" value="KAI8568549.1"/>
    <property type="molecule type" value="Genomic_DNA"/>
</dbReference>
<dbReference type="Proteomes" id="UP001062846">
    <property type="component" value="Chromosome 2"/>
</dbReference>
<name>A0ACC0PTS9_RHOML</name>
<keyword evidence="2" id="KW-1185">Reference proteome</keyword>
<evidence type="ECO:0000313" key="2">
    <source>
        <dbReference type="Proteomes" id="UP001062846"/>
    </source>
</evidence>
<comment type="caution">
    <text evidence="1">The sequence shown here is derived from an EMBL/GenBank/DDBJ whole genome shotgun (WGS) entry which is preliminary data.</text>
</comment>
<sequence>MKEDRLFDILDAQVVQGAGKEEILAVAHVAKRCLSLNGRKSPTMKKVVMELDAIRMSDGASAACEDVEFAADDDLTGRSGP</sequence>
<gene>
    <name evidence="1" type="ORF">RHMOL_Rhmol02G0209600</name>
</gene>
<reference evidence="1" key="1">
    <citation type="submission" date="2022-02" db="EMBL/GenBank/DDBJ databases">
        <title>Plant Genome Project.</title>
        <authorList>
            <person name="Zhang R.-G."/>
        </authorList>
    </citation>
    <scope>NUCLEOTIDE SEQUENCE</scope>
    <source>
        <strain evidence="1">AT1</strain>
    </source>
</reference>
<proteinExistence type="predicted"/>